<proteinExistence type="predicted"/>
<dbReference type="Proteomes" id="UP000241392">
    <property type="component" value="Segment"/>
</dbReference>
<reference evidence="2" key="1">
    <citation type="submission" date="2017-10" db="EMBL/GenBank/DDBJ databases">
        <authorList>
            <person name="Banno H."/>
            <person name="Chua N.-H."/>
        </authorList>
    </citation>
    <scope>NUCLEOTIDE SEQUENCE [LARGE SCALE GENOMIC DNA]</scope>
</reference>
<protein>
    <submittedName>
        <fullName evidence="1">Uncharacterized protein</fullName>
    </submittedName>
</protein>
<organism evidence="1 2">
    <name type="scientific">Gordonia phage Gustav</name>
    <dbReference type="NCBI Taxonomy" id="2047872"/>
    <lineage>
        <taxon>Viruses</taxon>
        <taxon>Duplodnaviria</taxon>
        <taxon>Heunggongvirae</taxon>
        <taxon>Uroviricota</taxon>
        <taxon>Caudoviricetes</taxon>
        <taxon>Gustavvirus</taxon>
        <taxon>Gustavvirus gustav</taxon>
    </lineage>
</organism>
<name>A0A2H4PA51_9CAUD</name>
<accession>A0A2H4PA51</accession>
<dbReference type="OrthoDB" id="40042at10239"/>
<evidence type="ECO:0000313" key="1">
    <source>
        <dbReference type="EMBL" id="ATW59118.1"/>
    </source>
</evidence>
<gene>
    <name evidence="1" type="ORF">PHIRE_GUSTAV_58</name>
</gene>
<sequence>MTTPTSRTVVTVKDNALTLGHLEDLVAEAKARGCTREATAKLMPKSRLLDMNGITVTQELPELEEHDPVDLPARRAAWILVDTDWRELYVLHTGHLLGTPDPLHLTAPIPRPEPNTNTEILDRVKFAYRVGTPDSAYLLDSYQDRETATGWERVLVFRKLTELDAEIRRMAESL</sequence>
<dbReference type="EMBL" id="MG198784">
    <property type="protein sequence ID" value="ATW59118.1"/>
    <property type="molecule type" value="Genomic_DNA"/>
</dbReference>
<evidence type="ECO:0000313" key="2">
    <source>
        <dbReference type="Proteomes" id="UP000241392"/>
    </source>
</evidence>
<keyword evidence="2" id="KW-1185">Reference proteome</keyword>